<gene>
    <name evidence="3" type="primary">20350330</name>
    <name evidence="2" type="ORF">GGTG_09872</name>
</gene>
<reference evidence="3" key="4">
    <citation type="journal article" date="2015" name="G3 (Bethesda)">
        <title>Genome sequences of three phytopathogenic species of the Magnaporthaceae family of fungi.</title>
        <authorList>
            <person name="Okagaki L.H."/>
            <person name="Nunes C.C."/>
            <person name="Sailsbery J."/>
            <person name="Clay B."/>
            <person name="Brown D."/>
            <person name="John T."/>
            <person name="Oh Y."/>
            <person name="Young N."/>
            <person name="Fitzgerald M."/>
            <person name="Haas B.J."/>
            <person name="Zeng Q."/>
            <person name="Young S."/>
            <person name="Adiconis X."/>
            <person name="Fan L."/>
            <person name="Levin J.Z."/>
            <person name="Mitchell T.K."/>
            <person name="Okubara P.A."/>
            <person name="Farman M.L."/>
            <person name="Kohn L.M."/>
            <person name="Birren B."/>
            <person name="Ma L.-J."/>
            <person name="Dean R.A."/>
        </authorList>
    </citation>
    <scope>NUCLEOTIDE SEQUENCE</scope>
    <source>
        <strain evidence="3">R3-111a-1</strain>
    </source>
</reference>
<evidence type="ECO:0000313" key="2">
    <source>
        <dbReference type="EMBL" id="EJT73021.1"/>
    </source>
</evidence>
<dbReference type="GeneID" id="20350330"/>
<dbReference type="EMBL" id="GL385399">
    <property type="protein sequence ID" value="EJT73021.1"/>
    <property type="molecule type" value="Genomic_DNA"/>
</dbReference>
<evidence type="ECO:0000313" key="4">
    <source>
        <dbReference type="Proteomes" id="UP000006039"/>
    </source>
</evidence>
<reference evidence="3" key="5">
    <citation type="submission" date="2018-04" db="UniProtKB">
        <authorList>
            <consortium name="EnsemblFungi"/>
        </authorList>
    </citation>
    <scope>IDENTIFICATION</scope>
    <source>
        <strain evidence="3">R3-111a-1</strain>
    </source>
</reference>
<evidence type="ECO:0000256" key="1">
    <source>
        <dbReference type="SAM" id="Coils"/>
    </source>
</evidence>
<dbReference type="RefSeq" id="XP_009225995.1">
    <property type="nucleotide sequence ID" value="XM_009227731.1"/>
</dbReference>
<sequence>MVAKIRDLQQSLDGAKEDLDNEKAKCEKRALELKELGKRYEAMLRSMLVLEGSLGRSIETLKKQKSSRIEVIAICLRWINSRGVVSEAEDRFRSNSDLVYTARETAVLAGCTVADIVHGFGAEGDPTPCTLIVFDFELDRIKLSRTIH</sequence>
<organism evidence="2">
    <name type="scientific">Gaeumannomyces tritici (strain R3-111a-1)</name>
    <name type="common">Wheat and barley take-all root rot fungus</name>
    <name type="synonym">Gaeumannomyces graminis var. tritici</name>
    <dbReference type="NCBI Taxonomy" id="644352"/>
    <lineage>
        <taxon>Eukaryota</taxon>
        <taxon>Fungi</taxon>
        <taxon>Dikarya</taxon>
        <taxon>Ascomycota</taxon>
        <taxon>Pezizomycotina</taxon>
        <taxon>Sordariomycetes</taxon>
        <taxon>Sordariomycetidae</taxon>
        <taxon>Magnaporthales</taxon>
        <taxon>Magnaporthaceae</taxon>
        <taxon>Gaeumannomyces</taxon>
    </lineage>
</organism>
<reference evidence="2" key="2">
    <citation type="submission" date="2010-07" db="EMBL/GenBank/DDBJ databases">
        <authorList>
            <consortium name="The Broad Institute Genome Sequencing Platform"/>
            <consortium name="Broad Institute Genome Sequencing Center for Infectious Disease"/>
            <person name="Ma L.-J."/>
            <person name="Dead R."/>
            <person name="Young S."/>
            <person name="Zeng Q."/>
            <person name="Koehrsen M."/>
            <person name="Alvarado L."/>
            <person name="Berlin A."/>
            <person name="Chapman S.B."/>
            <person name="Chen Z."/>
            <person name="Freedman E."/>
            <person name="Gellesch M."/>
            <person name="Goldberg J."/>
            <person name="Griggs A."/>
            <person name="Gujja S."/>
            <person name="Heilman E.R."/>
            <person name="Heiman D."/>
            <person name="Hepburn T."/>
            <person name="Howarth C."/>
            <person name="Jen D."/>
            <person name="Larson L."/>
            <person name="Mehta T."/>
            <person name="Neiman D."/>
            <person name="Pearson M."/>
            <person name="Roberts A."/>
            <person name="Saif S."/>
            <person name="Shea T."/>
            <person name="Shenoy N."/>
            <person name="Sisk P."/>
            <person name="Stolte C."/>
            <person name="Sykes S."/>
            <person name="Walk T."/>
            <person name="White J."/>
            <person name="Yandava C."/>
            <person name="Haas B."/>
            <person name="Nusbaum C."/>
            <person name="Birren B."/>
        </authorList>
    </citation>
    <scope>NUCLEOTIDE SEQUENCE</scope>
    <source>
        <strain evidence="2">R3-111a-1</strain>
    </source>
</reference>
<dbReference type="OrthoDB" id="5030973at2759"/>
<dbReference type="HOGENOM" id="CLU_1758918_0_0_1"/>
<proteinExistence type="predicted"/>
<evidence type="ECO:0000313" key="3">
    <source>
        <dbReference type="EnsemblFungi" id="EJT73021"/>
    </source>
</evidence>
<dbReference type="EnsemblFungi" id="EJT73021">
    <property type="protein sequence ID" value="EJT73021"/>
    <property type="gene ID" value="GGTG_09872"/>
</dbReference>
<reference evidence="4" key="1">
    <citation type="submission" date="2010-07" db="EMBL/GenBank/DDBJ databases">
        <title>The genome sequence of Gaeumannomyces graminis var. tritici strain R3-111a-1.</title>
        <authorList>
            <consortium name="The Broad Institute Genome Sequencing Platform"/>
            <person name="Ma L.-J."/>
            <person name="Dead R."/>
            <person name="Young S."/>
            <person name="Zeng Q."/>
            <person name="Koehrsen M."/>
            <person name="Alvarado L."/>
            <person name="Berlin A."/>
            <person name="Chapman S.B."/>
            <person name="Chen Z."/>
            <person name="Freedman E."/>
            <person name="Gellesch M."/>
            <person name="Goldberg J."/>
            <person name="Griggs A."/>
            <person name="Gujja S."/>
            <person name="Heilman E.R."/>
            <person name="Heiman D."/>
            <person name="Hepburn T."/>
            <person name="Howarth C."/>
            <person name="Jen D."/>
            <person name="Larson L."/>
            <person name="Mehta T."/>
            <person name="Neiman D."/>
            <person name="Pearson M."/>
            <person name="Roberts A."/>
            <person name="Saif S."/>
            <person name="Shea T."/>
            <person name="Shenoy N."/>
            <person name="Sisk P."/>
            <person name="Stolte C."/>
            <person name="Sykes S."/>
            <person name="Walk T."/>
            <person name="White J."/>
            <person name="Yandava C."/>
            <person name="Haas B."/>
            <person name="Nusbaum C."/>
            <person name="Birren B."/>
        </authorList>
    </citation>
    <scope>NUCLEOTIDE SEQUENCE [LARGE SCALE GENOMIC DNA]</scope>
    <source>
        <strain evidence="4">R3-111a-1</strain>
    </source>
</reference>
<dbReference type="Proteomes" id="UP000006039">
    <property type="component" value="Unassembled WGS sequence"/>
</dbReference>
<reference evidence="2" key="3">
    <citation type="submission" date="2010-09" db="EMBL/GenBank/DDBJ databases">
        <title>Annotation of Gaeumannomyces graminis var. tritici R3-111a-1.</title>
        <authorList>
            <consortium name="The Broad Institute Genome Sequencing Platform"/>
            <person name="Ma L.-J."/>
            <person name="Dead R."/>
            <person name="Young S.K."/>
            <person name="Zeng Q."/>
            <person name="Gargeya S."/>
            <person name="Fitzgerald M."/>
            <person name="Haas B."/>
            <person name="Abouelleil A."/>
            <person name="Alvarado L."/>
            <person name="Arachchi H.M."/>
            <person name="Berlin A."/>
            <person name="Brown A."/>
            <person name="Chapman S.B."/>
            <person name="Chen Z."/>
            <person name="Dunbar C."/>
            <person name="Freedman E."/>
            <person name="Gearin G."/>
            <person name="Gellesch M."/>
            <person name="Goldberg J."/>
            <person name="Griggs A."/>
            <person name="Gujja S."/>
            <person name="Heiman D."/>
            <person name="Howarth C."/>
            <person name="Larson L."/>
            <person name="Lui A."/>
            <person name="MacDonald P.J.P."/>
            <person name="Mehta T."/>
            <person name="Montmayeur A."/>
            <person name="Murphy C."/>
            <person name="Neiman D."/>
            <person name="Pearson M."/>
            <person name="Priest M."/>
            <person name="Roberts A."/>
            <person name="Saif S."/>
            <person name="Shea T."/>
            <person name="Shenoy N."/>
            <person name="Sisk P."/>
            <person name="Stolte C."/>
            <person name="Sykes S."/>
            <person name="Yandava C."/>
            <person name="Wortman J."/>
            <person name="Nusbaum C."/>
            <person name="Birren B."/>
        </authorList>
    </citation>
    <scope>NUCLEOTIDE SEQUENCE</scope>
    <source>
        <strain evidence="2">R3-111a-1</strain>
    </source>
</reference>
<dbReference type="VEuPathDB" id="FungiDB:GGTG_09872"/>
<feature type="coiled-coil region" evidence="1">
    <location>
        <begin position="5"/>
        <end position="36"/>
    </location>
</feature>
<protein>
    <submittedName>
        <fullName evidence="2 3">Uncharacterized protein</fullName>
    </submittedName>
</protein>
<name>J3P8N7_GAET3</name>
<keyword evidence="1" id="KW-0175">Coiled coil</keyword>
<dbReference type="AlphaFoldDB" id="J3P8N7"/>
<accession>J3P8N7</accession>
<keyword evidence="4" id="KW-1185">Reference proteome</keyword>